<dbReference type="Proteomes" id="UP000075883">
    <property type="component" value="Unassembled WGS sequence"/>
</dbReference>
<evidence type="ECO:0000313" key="2">
    <source>
        <dbReference type="EnsemblMetazoa" id="ACUA005269-PA"/>
    </source>
</evidence>
<reference evidence="3" key="1">
    <citation type="submission" date="2013-09" db="EMBL/GenBank/DDBJ databases">
        <title>The Genome Sequence of Anopheles culicifacies species A.</title>
        <authorList>
            <consortium name="The Broad Institute Genomics Platform"/>
            <person name="Neafsey D.E."/>
            <person name="Besansky N."/>
            <person name="Howell P."/>
            <person name="Walton C."/>
            <person name="Young S.K."/>
            <person name="Zeng Q."/>
            <person name="Gargeya S."/>
            <person name="Fitzgerald M."/>
            <person name="Haas B."/>
            <person name="Abouelleil A."/>
            <person name="Allen A.W."/>
            <person name="Alvarado L."/>
            <person name="Arachchi H.M."/>
            <person name="Berlin A.M."/>
            <person name="Chapman S.B."/>
            <person name="Gainer-Dewar J."/>
            <person name="Goldberg J."/>
            <person name="Griggs A."/>
            <person name="Gujja S."/>
            <person name="Hansen M."/>
            <person name="Howarth C."/>
            <person name="Imamovic A."/>
            <person name="Ireland A."/>
            <person name="Larimer J."/>
            <person name="McCowan C."/>
            <person name="Murphy C."/>
            <person name="Pearson M."/>
            <person name="Poon T.W."/>
            <person name="Priest M."/>
            <person name="Roberts A."/>
            <person name="Saif S."/>
            <person name="Shea T."/>
            <person name="Sisk P."/>
            <person name="Sykes S."/>
            <person name="Wortman J."/>
            <person name="Nusbaum C."/>
            <person name="Birren B."/>
        </authorList>
    </citation>
    <scope>NUCLEOTIDE SEQUENCE [LARGE SCALE GENOMIC DNA]</scope>
    <source>
        <strain evidence="3">A-37</strain>
    </source>
</reference>
<keyword evidence="3" id="KW-1185">Reference proteome</keyword>
<feature type="transmembrane region" description="Helical" evidence="1">
    <location>
        <begin position="95"/>
        <end position="113"/>
    </location>
</feature>
<evidence type="ECO:0000256" key="1">
    <source>
        <dbReference type="SAM" id="Phobius"/>
    </source>
</evidence>
<protein>
    <submittedName>
        <fullName evidence="2">Uncharacterized protein</fullName>
    </submittedName>
</protein>
<dbReference type="EMBL" id="AXCM01000774">
    <property type="status" value="NOT_ANNOTATED_CDS"/>
    <property type="molecule type" value="Genomic_DNA"/>
</dbReference>
<accession>A0A182LYV3</accession>
<organism evidence="2 3">
    <name type="scientific">Anopheles culicifacies</name>
    <dbReference type="NCBI Taxonomy" id="139723"/>
    <lineage>
        <taxon>Eukaryota</taxon>
        <taxon>Metazoa</taxon>
        <taxon>Ecdysozoa</taxon>
        <taxon>Arthropoda</taxon>
        <taxon>Hexapoda</taxon>
        <taxon>Insecta</taxon>
        <taxon>Pterygota</taxon>
        <taxon>Neoptera</taxon>
        <taxon>Endopterygota</taxon>
        <taxon>Diptera</taxon>
        <taxon>Nematocera</taxon>
        <taxon>Culicoidea</taxon>
        <taxon>Culicidae</taxon>
        <taxon>Anophelinae</taxon>
        <taxon>Anopheles</taxon>
        <taxon>culicifacies species complex</taxon>
    </lineage>
</organism>
<reference evidence="2" key="2">
    <citation type="submission" date="2020-05" db="UniProtKB">
        <authorList>
            <consortium name="EnsemblMetazoa"/>
        </authorList>
    </citation>
    <scope>IDENTIFICATION</scope>
    <source>
        <strain evidence="2">A-37</strain>
    </source>
</reference>
<evidence type="ECO:0000313" key="3">
    <source>
        <dbReference type="Proteomes" id="UP000075883"/>
    </source>
</evidence>
<dbReference type="EnsemblMetazoa" id="ACUA005269-RA">
    <property type="protein sequence ID" value="ACUA005269-PA"/>
    <property type="gene ID" value="ACUA005269"/>
</dbReference>
<keyword evidence="1" id="KW-0472">Membrane</keyword>
<sequence>MGEERLHEKFLTYVAVNRDFPPTLARSSSMRRAGHQVDPLFCYISNHYFLKNPRKPTIFDQEQQEHCEKPNENLLQQIQEHRRVRPYANRRQITMLRLMVLSLLIFTVMSRVLTRNSRLRYGTRCTRTLLRTDV</sequence>
<name>A0A182LYV3_9DIPT</name>
<keyword evidence="1" id="KW-1133">Transmembrane helix</keyword>
<proteinExistence type="predicted"/>
<dbReference type="AlphaFoldDB" id="A0A182LYV3"/>
<keyword evidence="1" id="KW-0812">Transmembrane</keyword>
<dbReference type="VEuPathDB" id="VectorBase:ACUA005269"/>